<dbReference type="InterPro" id="IPR017884">
    <property type="entry name" value="SANT_dom"/>
</dbReference>
<dbReference type="CDD" id="cd00167">
    <property type="entry name" value="SANT"/>
    <property type="match status" value="1"/>
</dbReference>
<dbReference type="Proteomes" id="UP001165085">
    <property type="component" value="Unassembled WGS sequence"/>
</dbReference>
<dbReference type="SUPFAM" id="SSF46689">
    <property type="entry name" value="Homeodomain-like"/>
    <property type="match status" value="1"/>
</dbReference>
<evidence type="ECO:0000259" key="2">
    <source>
        <dbReference type="PROSITE" id="PS51293"/>
    </source>
</evidence>
<dbReference type="Gene3D" id="1.10.10.60">
    <property type="entry name" value="Homeodomain-like"/>
    <property type="match status" value="1"/>
</dbReference>
<dbReference type="Pfam" id="PF00249">
    <property type="entry name" value="Myb_DNA-binding"/>
    <property type="match status" value="1"/>
</dbReference>
<organism evidence="3 4">
    <name type="scientific">Triparma strigata</name>
    <dbReference type="NCBI Taxonomy" id="1606541"/>
    <lineage>
        <taxon>Eukaryota</taxon>
        <taxon>Sar</taxon>
        <taxon>Stramenopiles</taxon>
        <taxon>Ochrophyta</taxon>
        <taxon>Bolidophyceae</taxon>
        <taxon>Parmales</taxon>
        <taxon>Triparmaceae</taxon>
        <taxon>Triparma</taxon>
    </lineage>
</organism>
<evidence type="ECO:0000313" key="3">
    <source>
        <dbReference type="EMBL" id="GMH57249.1"/>
    </source>
</evidence>
<accession>A0A9W6ZVG9</accession>
<reference evidence="4" key="1">
    <citation type="journal article" date="2023" name="Commun. Biol.">
        <title>Genome analysis of Parmales, the sister group of diatoms, reveals the evolutionary specialization of diatoms from phago-mixotrophs to photoautotrophs.</title>
        <authorList>
            <person name="Ban H."/>
            <person name="Sato S."/>
            <person name="Yoshikawa S."/>
            <person name="Yamada K."/>
            <person name="Nakamura Y."/>
            <person name="Ichinomiya M."/>
            <person name="Sato N."/>
            <person name="Blanc-Mathieu R."/>
            <person name="Endo H."/>
            <person name="Kuwata A."/>
            <person name="Ogata H."/>
        </authorList>
    </citation>
    <scope>NUCLEOTIDE SEQUENCE [LARGE SCALE GENOMIC DNA]</scope>
    <source>
        <strain evidence="4">NIES 3701</strain>
    </source>
</reference>
<evidence type="ECO:0000256" key="1">
    <source>
        <dbReference type="SAM" id="MobiDB-lite"/>
    </source>
</evidence>
<dbReference type="OrthoDB" id="10631348at2759"/>
<dbReference type="InterPro" id="IPR001005">
    <property type="entry name" value="SANT/Myb"/>
</dbReference>
<name>A0A9W6ZVG9_9STRA</name>
<dbReference type="InterPro" id="IPR009057">
    <property type="entry name" value="Homeodomain-like_sf"/>
</dbReference>
<keyword evidence="4" id="KW-1185">Reference proteome</keyword>
<feature type="domain" description="SANT" evidence="2">
    <location>
        <begin position="50"/>
        <end position="98"/>
    </location>
</feature>
<sequence length="411" mass="45717">MSSPSSPRASALAEDEGWGTNNVSSSPPSQQHWAVLPQAASTTPFNKGLWSKEEEALFEEGLVRYGRNNKRISQLVGTRSVTQVMAKKEYRQKKAKKETVKNLPQSIHPPAPLCPAEPGVHLAGECLQCIAGCGKLSGHRGLHKRSFSTNVMHVGPNRAQNPPAYNPNPNYAQTPPAYNPNPNYAHSLFTHAVPCDPPPIHRPLPGAFPVAFEADPFHTRDKTYLRHCLRNATFWSFPPKDHFEMPALPGWQILGSAKSTGTTFTYRVALPLQLSELLPPQFCATNDCIKTTPYTSVNIFDNENGTFTVLYEDGHQRREATVPSEKLEHYDIMTGKEITVHTLKTALEISDIIKLASKGNDLDSPLVGTFKTLLENIQENESSMNWEENEKESFDFESYVTKEMGLVTPHL</sequence>
<gene>
    <name evidence="3" type="ORF">TrST_g8271</name>
</gene>
<dbReference type="EMBL" id="BRXY01000045">
    <property type="protein sequence ID" value="GMH57249.1"/>
    <property type="molecule type" value="Genomic_DNA"/>
</dbReference>
<evidence type="ECO:0000313" key="4">
    <source>
        <dbReference type="Proteomes" id="UP001165085"/>
    </source>
</evidence>
<feature type="compositionally biased region" description="Polar residues" evidence="1">
    <location>
        <begin position="19"/>
        <end position="32"/>
    </location>
</feature>
<proteinExistence type="predicted"/>
<feature type="region of interest" description="Disordered" evidence="1">
    <location>
        <begin position="1"/>
        <end position="33"/>
    </location>
</feature>
<protein>
    <recommendedName>
        <fullName evidence="2">SANT domain-containing protein</fullName>
    </recommendedName>
</protein>
<feature type="compositionally biased region" description="Low complexity" evidence="1">
    <location>
        <begin position="1"/>
        <end position="11"/>
    </location>
</feature>
<dbReference type="AlphaFoldDB" id="A0A9W6ZVG9"/>
<comment type="caution">
    <text evidence="3">The sequence shown here is derived from an EMBL/GenBank/DDBJ whole genome shotgun (WGS) entry which is preliminary data.</text>
</comment>
<dbReference type="SMART" id="SM00717">
    <property type="entry name" value="SANT"/>
    <property type="match status" value="1"/>
</dbReference>
<dbReference type="PROSITE" id="PS51293">
    <property type="entry name" value="SANT"/>
    <property type="match status" value="1"/>
</dbReference>